<dbReference type="SUPFAM" id="SSF47413">
    <property type="entry name" value="lambda repressor-like DNA-binding domains"/>
    <property type="match status" value="1"/>
</dbReference>
<gene>
    <name evidence="5" type="ORF">SAMN05443144_10314</name>
</gene>
<dbReference type="InterPro" id="IPR000843">
    <property type="entry name" value="HTH_LacI"/>
</dbReference>
<dbReference type="SMART" id="SM00354">
    <property type="entry name" value="HTH_LACI"/>
    <property type="match status" value="1"/>
</dbReference>
<dbReference type="CDD" id="cd01392">
    <property type="entry name" value="HTH_LacI"/>
    <property type="match status" value="1"/>
</dbReference>
<dbReference type="PANTHER" id="PTHR30146">
    <property type="entry name" value="LACI-RELATED TRANSCRIPTIONAL REPRESSOR"/>
    <property type="match status" value="1"/>
</dbReference>
<dbReference type="Pfam" id="PF00356">
    <property type="entry name" value="LacI"/>
    <property type="match status" value="1"/>
</dbReference>
<evidence type="ECO:0000256" key="1">
    <source>
        <dbReference type="ARBA" id="ARBA00023015"/>
    </source>
</evidence>
<dbReference type="GO" id="GO:0000976">
    <property type="term" value="F:transcription cis-regulatory region binding"/>
    <property type="evidence" value="ECO:0007669"/>
    <property type="project" value="TreeGrafter"/>
</dbReference>
<sequence length="334" mass="37485">MKNVRLKDIAKRLDLTKVSVSKALRDHSDISEETKKRVKEMAQKMGYRPNLVARSLTSKKSQTVGVIVPKIAHSFFSSVIEGIYQAALESEYEVILGVSMEDDKLERKHIESMLDMRVEGLLISVSEKTGSVENFDLVKGMDTQLVFFDRGFTGSDYTYLKVEDRGGARKGVRHMTEQGYEKIAHLSGYLSVEIGKDRRLGYEEAMSAAGLEVDRNAIVEAGFSEDDGYKGFAKLMEQYGKPEAVFCATYPVGLGALQYMKDHDMDPAEIAILAFGSSEFNQYLAHPFICIDQSTFEMGYSAFERLIMEIESEDGVPPELISLQTRILNKEDMV</sequence>
<feature type="domain" description="HTH lacI-type" evidence="4">
    <location>
        <begin position="4"/>
        <end position="58"/>
    </location>
</feature>
<keyword evidence="3" id="KW-0804">Transcription</keyword>
<dbReference type="InterPro" id="IPR010982">
    <property type="entry name" value="Lambda_DNA-bd_dom_sf"/>
</dbReference>
<reference evidence="5 6" key="1">
    <citation type="submission" date="2016-11" db="EMBL/GenBank/DDBJ databases">
        <authorList>
            <person name="Jaros S."/>
            <person name="Januszkiewicz K."/>
            <person name="Wedrychowicz H."/>
        </authorList>
    </citation>
    <scope>NUCLEOTIDE SEQUENCE [LARGE SCALE GENOMIC DNA]</scope>
    <source>
        <strain evidence="5 6">DSM 21986</strain>
    </source>
</reference>
<accession>A0A1M4VQT7</accession>
<dbReference type="CDD" id="cd06267">
    <property type="entry name" value="PBP1_LacI_sugar_binding-like"/>
    <property type="match status" value="1"/>
</dbReference>
<evidence type="ECO:0000313" key="5">
    <source>
        <dbReference type="EMBL" id="SHE71471.1"/>
    </source>
</evidence>
<dbReference type="GO" id="GO:0003700">
    <property type="term" value="F:DNA-binding transcription factor activity"/>
    <property type="evidence" value="ECO:0007669"/>
    <property type="project" value="TreeGrafter"/>
</dbReference>
<evidence type="ECO:0000313" key="6">
    <source>
        <dbReference type="Proteomes" id="UP000184041"/>
    </source>
</evidence>
<dbReference type="PROSITE" id="PS50932">
    <property type="entry name" value="HTH_LACI_2"/>
    <property type="match status" value="1"/>
</dbReference>
<keyword evidence="2" id="KW-0238">DNA-binding</keyword>
<evidence type="ECO:0000259" key="4">
    <source>
        <dbReference type="PROSITE" id="PS50932"/>
    </source>
</evidence>
<dbReference type="AlphaFoldDB" id="A0A1M4VQT7"/>
<dbReference type="STRING" id="1194090.SAMN05443144_10314"/>
<dbReference type="InterPro" id="IPR001761">
    <property type="entry name" value="Peripla_BP/Lac1_sug-bd_dom"/>
</dbReference>
<dbReference type="Pfam" id="PF00532">
    <property type="entry name" value="Peripla_BP_1"/>
    <property type="match status" value="1"/>
</dbReference>
<keyword evidence="6" id="KW-1185">Reference proteome</keyword>
<dbReference type="EMBL" id="FQUS01000003">
    <property type="protein sequence ID" value="SHE71471.1"/>
    <property type="molecule type" value="Genomic_DNA"/>
</dbReference>
<proteinExistence type="predicted"/>
<dbReference type="RefSeq" id="WP_073059397.1">
    <property type="nucleotide sequence ID" value="NZ_FQUS01000003.1"/>
</dbReference>
<protein>
    <submittedName>
        <fullName evidence="5">Transcriptional regulator, LacI family</fullName>
    </submittedName>
</protein>
<dbReference type="InterPro" id="IPR028082">
    <property type="entry name" value="Peripla_BP_I"/>
</dbReference>
<dbReference type="Gene3D" id="1.10.260.40">
    <property type="entry name" value="lambda repressor-like DNA-binding domains"/>
    <property type="match status" value="1"/>
</dbReference>
<organism evidence="5 6">
    <name type="scientific">Fodinibius roseus</name>
    <dbReference type="NCBI Taxonomy" id="1194090"/>
    <lineage>
        <taxon>Bacteria</taxon>
        <taxon>Pseudomonadati</taxon>
        <taxon>Balneolota</taxon>
        <taxon>Balneolia</taxon>
        <taxon>Balneolales</taxon>
        <taxon>Balneolaceae</taxon>
        <taxon>Fodinibius</taxon>
    </lineage>
</organism>
<dbReference type="PANTHER" id="PTHR30146:SF109">
    <property type="entry name" value="HTH-TYPE TRANSCRIPTIONAL REGULATOR GALS"/>
    <property type="match status" value="1"/>
</dbReference>
<evidence type="ECO:0000256" key="2">
    <source>
        <dbReference type="ARBA" id="ARBA00023125"/>
    </source>
</evidence>
<keyword evidence="1" id="KW-0805">Transcription regulation</keyword>
<dbReference type="Proteomes" id="UP000184041">
    <property type="component" value="Unassembled WGS sequence"/>
</dbReference>
<dbReference type="Gene3D" id="3.40.50.2300">
    <property type="match status" value="2"/>
</dbReference>
<dbReference type="SUPFAM" id="SSF53822">
    <property type="entry name" value="Periplasmic binding protein-like I"/>
    <property type="match status" value="1"/>
</dbReference>
<name>A0A1M4VQT7_9BACT</name>
<evidence type="ECO:0000256" key="3">
    <source>
        <dbReference type="ARBA" id="ARBA00023163"/>
    </source>
</evidence>